<accession>A0A9Q1JXT8</accession>
<keyword evidence="2" id="KW-1185">Reference proteome</keyword>
<name>A0A9Q1JXT8_9CARY</name>
<protein>
    <submittedName>
        <fullName evidence="1">Uncharacterized protein</fullName>
    </submittedName>
</protein>
<dbReference type="AlphaFoldDB" id="A0A9Q1JXT8"/>
<sequence>MGANGVYLVSLVKSVPIIINHPARETVFGPKFTETAPPSLTRQMAKDLCLAHYACPPKLIAYKCQNRTSPYHVLFPEPRLLHYVFVCIFYPKDHSKEAYNEVALESIYRLMNGYSVDYASIIVSYMYWVANMTRPTSVHMSATRGWKHASVLNSAESTTLQVPSLKQPTLLALRDSLESLREDYAELCTKVDLIHSSMGLLAKKLDKLIRLTCTIHHGARLAVTFTSSNLDRATHAADRIIHSTSSNPHFI</sequence>
<organism evidence="1 2">
    <name type="scientific">Carnegiea gigantea</name>
    <dbReference type="NCBI Taxonomy" id="171969"/>
    <lineage>
        <taxon>Eukaryota</taxon>
        <taxon>Viridiplantae</taxon>
        <taxon>Streptophyta</taxon>
        <taxon>Embryophyta</taxon>
        <taxon>Tracheophyta</taxon>
        <taxon>Spermatophyta</taxon>
        <taxon>Magnoliopsida</taxon>
        <taxon>eudicotyledons</taxon>
        <taxon>Gunneridae</taxon>
        <taxon>Pentapetalae</taxon>
        <taxon>Caryophyllales</taxon>
        <taxon>Cactineae</taxon>
        <taxon>Cactaceae</taxon>
        <taxon>Cactoideae</taxon>
        <taxon>Echinocereeae</taxon>
        <taxon>Carnegiea</taxon>
    </lineage>
</organism>
<comment type="caution">
    <text evidence="1">The sequence shown here is derived from an EMBL/GenBank/DDBJ whole genome shotgun (WGS) entry which is preliminary data.</text>
</comment>
<evidence type="ECO:0000313" key="1">
    <source>
        <dbReference type="EMBL" id="KAJ8432876.1"/>
    </source>
</evidence>
<reference evidence="1" key="1">
    <citation type="submission" date="2022-04" db="EMBL/GenBank/DDBJ databases">
        <title>Carnegiea gigantea Genome sequencing and assembly v2.</title>
        <authorList>
            <person name="Copetti D."/>
            <person name="Sanderson M.J."/>
            <person name="Burquez A."/>
            <person name="Wojciechowski M.F."/>
        </authorList>
    </citation>
    <scope>NUCLEOTIDE SEQUENCE</scope>
    <source>
        <strain evidence="1">SGP5-SGP5p</strain>
        <tissue evidence="1">Aerial part</tissue>
    </source>
</reference>
<dbReference type="EMBL" id="JAKOGI010000577">
    <property type="protein sequence ID" value="KAJ8432876.1"/>
    <property type="molecule type" value="Genomic_DNA"/>
</dbReference>
<gene>
    <name evidence="1" type="ORF">Cgig2_021012</name>
</gene>
<dbReference type="Proteomes" id="UP001153076">
    <property type="component" value="Unassembled WGS sequence"/>
</dbReference>
<evidence type="ECO:0000313" key="2">
    <source>
        <dbReference type="Proteomes" id="UP001153076"/>
    </source>
</evidence>
<proteinExistence type="predicted"/>